<sequence length="134" mass="15926">MCIRCKEGGRHWRNVEKWMCDNCMSRKDTEHDASMSCIEDNEQSQASTSDSVDTGDDHEVAEFLKRMEFLIKPTQRKRHKFGDEPKLKCDTYRHYVIKEWPGKLTCCGKEYERAGSFKYHIEKSHIKSRRYRLG</sequence>
<organism evidence="2 3">
    <name type="scientific">Exaiptasia diaphana</name>
    <name type="common">Tropical sea anemone</name>
    <name type="synonym">Aiptasia pulchella</name>
    <dbReference type="NCBI Taxonomy" id="2652724"/>
    <lineage>
        <taxon>Eukaryota</taxon>
        <taxon>Metazoa</taxon>
        <taxon>Cnidaria</taxon>
        <taxon>Anthozoa</taxon>
        <taxon>Hexacorallia</taxon>
        <taxon>Actiniaria</taxon>
        <taxon>Aiptasiidae</taxon>
        <taxon>Exaiptasia</taxon>
    </lineage>
</organism>
<protein>
    <submittedName>
        <fullName evidence="2">Uncharacterized protein</fullName>
    </submittedName>
</protein>
<dbReference type="KEGG" id="epa:114575822"/>
<proteinExistence type="predicted"/>
<evidence type="ECO:0000313" key="2">
    <source>
        <dbReference type="EnsemblMetazoa" id="XP_028517191.1"/>
    </source>
</evidence>
<dbReference type="Proteomes" id="UP000887567">
    <property type="component" value="Unplaced"/>
</dbReference>
<reference evidence="2" key="1">
    <citation type="submission" date="2022-11" db="UniProtKB">
        <authorList>
            <consortium name="EnsemblMetazoa"/>
        </authorList>
    </citation>
    <scope>IDENTIFICATION</scope>
</reference>
<evidence type="ECO:0000313" key="3">
    <source>
        <dbReference type="Proteomes" id="UP000887567"/>
    </source>
</evidence>
<dbReference type="GeneID" id="114575822"/>
<evidence type="ECO:0000256" key="1">
    <source>
        <dbReference type="SAM" id="MobiDB-lite"/>
    </source>
</evidence>
<feature type="region of interest" description="Disordered" evidence="1">
    <location>
        <begin position="35"/>
        <end position="56"/>
    </location>
</feature>
<name>A0A913YSV0_EXADI</name>
<feature type="compositionally biased region" description="Polar residues" evidence="1">
    <location>
        <begin position="43"/>
        <end position="52"/>
    </location>
</feature>
<keyword evidence="3" id="KW-1185">Reference proteome</keyword>
<accession>A0A913YSV0</accession>
<dbReference type="AlphaFoldDB" id="A0A913YSV0"/>
<dbReference type="EnsemblMetazoa" id="XM_028661390.1">
    <property type="protein sequence ID" value="XP_028517191.1"/>
    <property type="gene ID" value="LOC114575822"/>
</dbReference>
<dbReference type="RefSeq" id="XP_028517191.1">
    <property type="nucleotide sequence ID" value="XM_028661390.1"/>
</dbReference>